<dbReference type="RefSeq" id="WP_378213366.1">
    <property type="nucleotide sequence ID" value="NZ_JBHLZP010000944.1"/>
</dbReference>
<protein>
    <submittedName>
        <fullName evidence="2">MarR family winged helix-turn-helix transcriptional regulator</fullName>
    </submittedName>
</protein>
<keyword evidence="3" id="KW-1185">Reference proteome</keyword>
<dbReference type="SMART" id="SM00347">
    <property type="entry name" value="HTH_MARR"/>
    <property type="match status" value="1"/>
</dbReference>
<dbReference type="EMBL" id="JBHLZP010000944">
    <property type="protein sequence ID" value="MFB9840147.1"/>
    <property type="molecule type" value="Genomic_DNA"/>
</dbReference>
<evidence type="ECO:0000313" key="2">
    <source>
        <dbReference type="EMBL" id="MFB9840147.1"/>
    </source>
</evidence>
<dbReference type="Proteomes" id="UP001589627">
    <property type="component" value="Unassembled WGS sequence"/>
</dbReference>
<dbReference type="InterPro" id="IPR000835">
    <property type="entry name" value="HTH_MarR-typ"/>
</dbReference>
<dbReference type="PRINTS" id="PR00598">
    <property type="entry name" value="HTHMARR"/>
</dbReference>
<feature type="domain" description="HTH marR-type" evidence="1">
    <location>
        <begin position="10"/>
        <end position="142"/>
    </location>
</feature>
<accession>A0ABV5YYI4</accession>
<reference evidence="2 3" key="1">
    <citation type="submission" date="2024-09" db="EMBL/GenBank/DDBJ databases">
        <authorList>
            <person name="Sun Q."/>
            <person name="Mori K."/>
        </authorList>
    </citation>
    <scope>NUCLEOTIDE SEQUENCE [LARGE SCALE GENOMIC DNA]</scope>
    <source>
        <strain evidence="2 3">TBRC 0563</strain>
    </source>
</reference>
<dbReference type="PROSITE" id="PS50995">
    <property type="entry name" value="HTH_MARR_2"/>
    <property type="match status" value="1"/>
</dbReference>
<name>A0ABV5YYI4_9ACTN</name>
<dbReference type="InterPro" id="IPR039422">
    <property type="entry name" value="MarR/SlyA-like"/>
</dbReference>
<dbReference type="PANTHER" id="PTHR33164">
    <property type="entry name" value="TRANSCRIPTIONAL REGULATOR, MARR FAMILY"/>
    <property type="match status" value="1"/>
</dbReference>
<dbReference type="InterPro" id="IPR036390">
    <property type="entry name" value="WH_DNA-bd_sf"/>
</dbReference>
<dbReference type="InterPro" id="IPR036388">
    <property type="entry name" value="WH-like_DNA-bd_sf"/>
</dbReference>
<sequence>MPDTIPESLRGRLSYLLGTLHRRAIDLETEALTPLGIGVKQQAALDVLAGEGPMTQQRLGLRLGIDRTTIVAVVDGLQDAGLIERTRAPADRRAHLIVVTESGRAAQRRGRHLVRQAERDLLSALTDEERDAVTGLLARALPERTPPGAGR</sequence>
<proteinExistence type="predicted"/>
<dbReference type="Pfam" id="PF12802">
    <property type="entry name" value="MarR_2"/>
    <property type="match status" value="1"/>
</dbReference>
<evidence type="ECO:0000259" key="1">
    <source>
        <dbReference type="PROSITE" id="PS50995"/>
    </source>
</evidence>
<dbReference type="SUPFAM" id="SSF46785">
    <property type="entry name" value="Winged helix' DNA-binding domain"/>
    <property type="match status" value="1"/>
</dbReference>
<organism evidence="2 3">
    <name type="scientific">Actinoallomurus acaciae</name>
    <dbReference type="NCBI Taxonomy" id="502577"/>
    <lineage>
        <taxon>Bacteria</taxon>
        <taxon>Bacillati</taxon>
        <taxon>Actinomycetota</taxon>
        <taxon>Actinomycetes</taxon>
        <taxon>Streptosporangiales</taxon>
        <taxon>Thermomonosporaceae</taxon>
        <taxon>Actinoallomurus</taxon>
    </lineage>
</organism>
<dbReference type="PANTHER" id="PTHR33164:SF99">
    <property type="entry name" value="MARR FAMILY REGULATORY PROTEIN"/>
    <property type="match status" value="1"/>
</dbReference>
<gene>
    <name evidence="2" type="ORF">ACFFNX_49170</name>
</gene>
<comment type="caution">
    <text evidence="2">The sequence shown here is derived from an EMBL/GenBank/DDBJ whole genome shotgun (WGS) entry which is preliminary data.</text>
</comment>
<dbReference type="Gene3D" id="1.10.10.10">
    <property type="entry name" value="Winged helix-like DNA-binding domain superfamily/Winged helix DNA-binding domain"/>
    <property type="match status" value="1"/>
</dbReference>
<evidence type="ECO:0000313" key="3">
    <source>
        <dbReference type="Proteomes" id="UP001589627"/>
    </source>
</evidence>